<accession>A0AAV4LZ90</accession>
<reference evidence="1 2" key="1">
    <citation type="submission" date="2021-06" db="EMBL/GenBank/DDBJ databases">
        <title>Genome sequence of Babesia caballi.</title>
        <authorList>
            <person name="Yamagishi J."/>
            <person name="Kidaka T."/>
            <person name="Ochi A."/>
        </authorList>
    </citation>
    <scope>NUCLEOTIDE SEQUENCE [LARGE SCALE GENOMIC DNA]</scope>
    <source>
        <strain evidence="1">USDA-D6B2</strain>
    </source>
</reference>
<dbReference type="RefSeq" id="XP_067717220.1">
    <property type="nucleotide sequence ID" value="XM_067861119.1"/>
</dbReference>
<dbReference type="AlphaFoldDB" id="A0AAV4LZ90"/>
<dbReference type="EMBL" id="BPLF01000004">
    <property type="protein sequence ID" value="GIX65151.1"/>
    <property type="molecule type" value="Genomic_DNA"/>
</dbReference>
<organism evidence="1 2">
    <name type="scientific">Babesia caballi</name>
    <dbReference type="NCBI Taxonomy" id="5871"/>
    <lineage>
        <taxon>Eukaryota</taxon>
        <taxon>Sar</taxon>
        <taxon>Alveolata</taxon>
        <taxon>Apicomplexa</taxon>
        <taxon>Aconoidasida</taxon>
        <taxon>Piroplasmida</taxon>
        <taxon>Babesiidae</taxon>
        <taxon>Babesia</taxon>
    </lineage>
</organism>
<evidence type="ECO:0000313" key="1">
    <source>
        <dbReference type="EMBL" id="GIX65151.1"/>
    </source>
</evidence>
<keyword evidence="2" id="KW-1185">Reference proteome</keyword>
<sequence length="371" mass="39308">MSPLLSLGFTFVLNREPTAGSSASTDLSGLILCFFNGRPFVGESNSEGNEGISPVVAAELQVSSGNSCKQNRQSKRTLAPSQTFLESVAVHGACCGADAQRGRFRCAVSRHPAVAPTFRAGTHVPRTHLPLNGEARLRGAAGRGFRAVEGHVALELEQLHGVLVVEELVHHVGEALQNLAQVDNGLLHLVQDHVDVLVGALLADHQLHDAELLLDRRYLLLHVAQGGGVAALQRLDLEGQGVVYGAVQLVGRPRVRHRRRLRRLPPPAVVAGDVAERPDEVVHAHVAVGNHQHGVVQDDGGDGEQAHEDALEAGVDVGDVVAVGQQLLAVTVGDEPVGADVGHAAAPLHLLQQLLARELVHRQLAAANFDD</sequence>
<dbReference type="GeneID" id="94196632"/>
<name>A0AAV4LZ90_BABCB</name>
<comment type="caution">
    <text evidence="1">The sequence shown here is derived from an EMBL/GenBank/DDBJ whole genome shotgun (WGS) entry which is preliminary data.</text>
</comment>
<protein>
    <submittedName>
        <fullName evidence="1">GNAT family N-acetyltransferase</fullName>
    </submittedName>
</protein>
<gene>
    <name evidence="1" type="ORF">BcabD6B2_45860</name>
</gene>
<dbReference type="Proteomes" id="UP001497744">
    <property type="component" value="Unassembled WGS sequence"/>
</dbReference>
<proteinExistence type="predicted"/>
<evidence type="ECO:0000313" key="2">
    <source>
        <dbReference type="Proteomes" id="UP001497744"/>
    </source>
</evidence>